<sequence>MLDLLRARSNGAGRVFSLVVPATLVGCLFLIEMVEGRGADGRVSSDSEAIQEALIWAEALSDDRPATRVRAEEQIGRLVRDADRMTLDRIRQHLLRGLLRAGLNADLESQLSLERLLADLDETQHSWELKDFLEPDLAPIPHLATNLEPSGCLALHWQTFAARAGDDLESRQVFARLAGKAGPSWRWFAIDGQTKDDCDIFISHLGCIAPTEPHYHAVEARVVYRRLDHFEWADRTMSSVLSDSRLLGRLIDRTLCDNPYGWSVEQRLRLALMYRRDATALRIADSVGQSEDRLPVDWAVSMLALRQIQRRSFADSTSGSPQWRNRWQAISESLADRRMLARRPDELLPKVKPSMFVDAAITTRVQDVAAWVLMDRDGDDARQQGMPQLQADSIWGVRRSSIGFATQYERDRQLGDLVKRNSNL</sequence>
<protein>
    <submittedName>
        <fullName evidence="2">Uncharacterized protein</fullName>
    </submittedName>
</protein>
<dbReference type="OrthoDB" id="258843at2"/>
<feature type="transmembrane region" description="Helical" evidence="1">
    <location>
        <begin position="12"/>
        <end position="31"/>
    </location>
</feature>
<reference evidence="2 3" key="1">
    <citation type="submission" date="2019-02" db="EMBL/GenBank/DDBJ databases">
        <title>Deep-cultivation of Planctomycetes and their phenomic and genomic characterization uncovers novel biology.</title>
        <authorList>
            <person name="Wiegand S."/>
            <person name="Jogler M."/>
            <person name="Boedeker C."/>
            <person name="Pinto D."/>
            <person name="Vollmers J."/>
            <person name="Rivas-Marin E."/>
            <person name="Kohn T."/>
            <person name="Peeters S.H."/>
            <person name="Heuer A."/>
            <person name="Rast P."/>
            <person name="Oberbeckmann S."/>
            <person name="Bunk B."/>
            <person name="Jeske O."/>
            <person name="Meyerdierks A."/>
            <person name="Storesund J.E."/>
            <person name="Kallscheuer N."/>
            <person name="Luecker S."/>
            <person name="Lage O.M."/>
            <person name="Pohl T."/>
            <person name="Merkel B.J."/>
            <person name="Hornburger P."/>
            <person name="Mueller R.-W."/>
            <person name="Bruemmer F."/>
            <person name="Labrenz M."/>
            <person name="Spormann A.M."/>
            <person name="Op Den Camp H."/>
            <person name="Overmann J."/>
            <person name="Amann R."/>
            <person name="Jetten M.S.M."/>
            <person name="Mascher T."/>
            <person name="Medema M.H."/>
            <person name="Devos D.P."/>
            <person name="Kaster A.-K."/>
            <person name="Ovreas L."/>
            <person name="Rohde M."/>
            <person name="Galperin M.Y."/>
            <person name="Jogler C."/>
        </authorList>
    </citation>
    <scope>NUCLEOTIDE SEQUENCE [LARGE SCALE GENOMIC DNA]</scope>
    <source>
        <strain evidence="2 3">Pla100</strain>
    </source>
</reference>
<proteinExistence type="predicted"/>
<dbReference type="AlphaFoldDB" id="A0A5C6A3T1"/>
<evidence type="ECO:0000256" key="1">
    <source>
        <dbReference type="SAM" id="Phobius"/>
    </source>
</evidence>
<keyword evidence="1" id="KW-0472">Membrane</keyword>
<evidence type="ECO:0000313" key="3">
    <source>
        <dbReference type="Proteomes" id="UP000316213"/>
    </source>
</evidence>
<gene>
    <name evidence="2" type="ORF">Pla100_43900</name>
</gene>
<organism evidence="2 3">
    <name type="scientific">Neorhodopirellula pilleata</name>
    <dbReference type="NCBI Taxonomy" id="2714738"/>
    <lineage>
        <taxon>Bacteria</taxon>
        <taxon>Pseudomonadati</taxon>
        <taxon>Planctomycetota</taxon>
        <taxon>Planctomycetia</taxon>
        <taxon>Pirellulales</taxon>
        <taxon>Pirellulaceae</taxon>
        <taxon>Neorhodopirellula</taxon>
    </lineage>
</organism>
<accession>A0A5C6A3T1</accession>
<keyword evidence="1" id="KW-0812">Transmembrane</keyword>
<dbReference type="Proteomes" id="UP000316213">
    <property type="component" value="Unassembled WGS sequence"/>
</dbReference>
<dbReference type="EMBL" id="SJPM01000010">
    <property type="protein sequence ID" value="TWT93073.1"/>
    <property type="molecule type" value="Genomic_DNA"/>
</dbReference>
<evidence type="ECO:0000313" key="2">
    <source>
        <dbReference type="EMBL" id="TWT93073.1"/>
    </source>
</evidence>
<keyword evidence="1" id="KW-1133">Transmembrane helix</keyword>
<name>A0A5C6A3T1_9BACT</name>
<dbReference type="PROSITE" id="PS51257">
    <property type="entry name" value="PROKAR_LIPOPROTEIN"/>
    <property type="match status" value="1"/>
</dbReference>
<keyword evidence="3" id="KW-1185">Reference proteome</keyword>
<dbReference type="RefSeq" id="WP_146579871.1">
    <property type="nucleotide sequence ID" value="NZ_SJPM01000010.1"/>
</dbReference>
<comment type="caution">
    <text evidence="2">The sequence shown here is derived from an EMBL/GenBank/DDBJ whole genome shotgun (WGS) entry which is preliminary data.</text>
</comment>